<reference evidence="1" key="1">
    <citation type="journal article" date="2020" name="Nature">
        <title>Giant virus diversity and host interactions through global metagenomics.</title>
        <authorList>
            <person name="Schulz F."/>
            <person name="Roux S."/>
            <person name="Paez-Espino D."/>
            <person name="Jungbluth S."/>
            <person name="Walsh D.A."/>
            <person name="Denef V.J."/>
            <person name="McMahon K.D."/>
            <person name="Konstantinidis K.T."/>
            <person name="Eloe-Fadrosh E.A."/>
            <person name="Kyrpides N.C."/>
            <person name="Woyke T."/>
        </authorList>
    </citation>
    <scope>NUCLEOTIDE SEQUENCE</scope>
    <source>
        <strain evidence="1">GVMAG-M-3300025676-16</strain>
    </source>
</reference>
<dbReference type="EMBL" id="MN740294">
    <property type="protein sequence ID" value="QHT98634.1"/>
    <property type="molecule type" value="Genomic_DNA"/>
</dbReference>
<accession>A0A6C0IZ61</accession>
<protein>
    <submittedName>
        <fullName evidence="1">Uncharacterized protein</fullName>
    </submittedName>
</protein>
<proteinExistence type="predicted"/>
<dbReference type="AlphaFoldDB" id="A0A6C0IZ61"/>
<name>A0A6C0IZ61_9ZZZZ</name>
<organism evidence="1">
    <name type="scientific">viral metagenome</name>
    <dbReference type="NCBI Taxonomy" id="1070528"/>
    <lineage>
        <taxon>unclassified sequences</taxon>
        <taxon>metagenomes</taxon>
        <taxon>organismal metagenomes</taxon>
    </lineage>
</organism>
<evidence type="ECO:0000313" key="1">
    <source>
        <dbReference type="EMBL" id="QHT98634.1"/>
    </source>
</evidence>
<sequence>MSGREALLNKLREKIGEKGISRTTKKNKEKILDKGLKDLGIDKEKFKEDLEKIKKQGGLEINLKQ</sequence>